<dbReference type="GO" id="GO:0032259">
    <property type="term" value="P:methylation"/>
    <property type="evidence" value="ECO:0007669"/>
    <property type="project" value="UniProtKB-KW"/>
</dbReference>
<dbReference type="EMBL" id="AP014854">
    <property type="protein sequence ID" value="BAR99102.1"/>
    <property type="molecule type" value="Genomic_DNA"/>
</dbReference>
<dbReference type="InterPro" id="IPR029063">
    <property type="entry name" value="SAM-dependent_MTases_sf"/>
</dbReference>
<keyword evidence="3" id="KW-0808">Transferase</keyword>
<keyword evidence="3" id="KW-0489">Methyltransferase</keyword>
<dbReference type="STRING" id="1079.BVIR_3160"/>
<dbReference type="KEGG" id="bvr:BVIR_3160"/>
<evidence type="ECO:0000313" key="4">
    <source>
        <dbReference type="Proteomes" id="UP000065734"/>
    </source>
</evidence>
<dbReference type="RefSeq" id="WP_055038425.1">
    <property type="nucleotide sequence ID" value="NZ_AP014854.2"/>
</dbReference>
<dbReference type="Pfam" id="PF08241">
    <property type="entry name" value="Methyltransf_11"/>
    <property type="match status" value="1"/>
</dbReference>
<reference evidence="3" key="2">
    <citation type="submission" date="2015-11" db="EMBL/GenBank/DDBJ databases">
        <authorList>
            <person name="Zhang Y."/>
            <person name="Guo Z."/>
        </authorList>
    </citation>
    <scope>NUCLEOTIDE SEQUENCE</scope>
    <source>
        <strain evidence="3">1</strain>
    </source>
</reference>
<reference evidence="2" key="1">
    <citation type="journal article" date="2015" name="Genome Announc.">
        <title>Complete Genome Sequence of the Bacteriochlorophyll b-Producing Photosynthetic Bacterium Blastochloris viridis.</title>
        <authorList>
            <person name="Tsukatani Y."/>
            <person name="Hirose Y."/>
            <person name="Harada J."/>
            <person name="Misawa N."/>
            <person name="Mori K."/>
            <person name="Inoue K."/>
            <person name="Tamiaki H."/>
        </authorList>
    </citation>
    <scope>NUCLEOTIDE SEQUENCE [LARGE SCALE GENOMIC DNA]</scope>
    <source>
        <strain evidence="2">DSM 133</strain>
    </source>
</reference>
<organism evidence="3 4">
    <name type="scientific">Blastochloris viridis</name>
    <name type="common">Rhodopseudomonas viridis</name>
    <dbReference type="NCBI Taxonomy" id="1079"/>
    <lineage>
        <taxon>Bacteria</taxon>
        <taxon>Pseudomonadati</taxon>
        <taxon>Pseudomonadota</taxon>
        <taxon>Alphaproteobacteria</taxon>
        <taxon>Hyphomicrobiales</taxon>
        <taxon>Blastochloridaceae</taxon>
        <taxon>Blastochloris</taxon>
    </lineage>
</organism>
<gene>
    <name evidence="2" type="ORF">BV133_1509</name>
    <name evidence="3" type="ORF">BVIRIDIS_26040</name>
</gene>
<accession>A0A0H5BA22</accession>
<dbReference type="OrthoDB" id="9792690at2"/>
<feature type="domain" description="Methyltransferase type 11" evidence="1">
    <location>
        <begin position="138"/>
        <end position="218"/>
    </location>
</feature>
<dbReference type="GO" id="GO:0008757">
    <property type="term" value="F:S-adenosylmethionine-dependent methyltransferase activity"/>
    <property type="evidence" value="ECO:0007669"/>
    <property type="project" value="InterPro"/>
</dbReference>
<dbReference type="EC" id="2.1.1.-" evidence="3"/>
<sequence length="313" mass="34224">MSESRWQPVLQSIEAGDFAAAVAALDRTLEAAPLDSEGLMLRAVAKAAQERVADAEADLWRALAIAPAAPGPRAALGDLFVRDLTEPPAQRDFSLGSGERQTSPNLGEIREDHRSRYEFAALWLRDALAPAHRTTGIDLFCGNGYGSRILADLAGCRMVGVDGSADAVTLAETAYGGHRVVFRQAYFPFALTERALDFAVCFESIEHVEDCDGYLATVDAAVRGPILLSFPIETTLPFDINADLFRYHTRHFTISEMEEKLARICKRRIAAIRGQVVYALKNRRLNGYVPPQQMALTAVKPDSQFAVVVACRA</sequence>
<dbReference type="Gene3D" id="1.25.40.10">
    <property type="entry name" value="Tetratricopeptide repeat domain"/>
    <property type="match status" value="1"/>
</dbReference>
<proteinExistence type="predicted"/>
<keyword evidence="4" id="KW-1185">Reference proteome</keyword>
<dbReference type="SUPFAM" id="SSF48452">
    <property type="entry name" value="TPR-like"/>
    <property type="match status" value="1"/>
</dbReference>
<dbReference type="SUPFAM" id="SSF53335">
    <property type="entry name" value="S-adenosyl-L-methionine-dependent methyltransferases"/>
    <property type="match status" value="1"/>
</dbReference>
<evidence type="ECO:0000313" key="3">
    <source>
        <dbReference type="EMBL" id="CUU43580.1"/>
    </source>
</evidence>
<dbReference type="InterPro" id="IPR013216">
    <property type="entry name" value="Methyltransf_11"/>
</dbReference>
<protein>
    <submittedName>
        <fullName evidence="2">Glycosyltransferase</fullName>
    </submittedName>
    <submittedName>
        <fullName evidence="3">Putative S-adenosylmethionine-dependent methyltransferase</fullName>
        <ecNumber evidence="3">2.1.1.-</ecNumber>
    </submittedName>
</protein>
<evidence type="ECO:0000259" key="1">
    <source>
        <dbReference type="Pfam" id="PF08241"/>
    </source>
</evidence>
<name>A0A0H5BA22_BLAVI</name>
<dbReference type="AlphaFoldDB" id="A0A0H5BA22"/>
<dbReference type="EMBL" id="LN907867">
    <property type="protein sequence ID" value="CUU43580.1"/>
    <property type="molecule type" value="Genomic_DNA"/>
</dbReference>
<reference evidence="4" key="3">
    <citation type="journal article" date="2016" name="Genome Announc.">
        <title>Revised genome sequence of the purple photosynthetic bacterium Blastochloris viridis.</title>
        <authorList>
            <person name="Liu L.N."/>
            <person name="Faulkner M."/>
            <person name="Liu X."/>
            <person name="Huang F."/>
            <person name="Darby A.C."/>
            <person name="Hall N."/>
        </authorList>
    </citation>
    <scope>NUCLEOTIDE SEQUENCE [LARGE SCALE GENOMIC DNA]</scope>
    <source>
        <strain evidence="4">ATCC 19567 / DSM 133 / F</strain>
    </source>
</reference>
<dbReference type="CDD" id="cd02440">
    <property type="entry name" value="AdoMet_MTases"/>
    <property type="match status" value="1"/>
</dbReference>
<dbReference type="Gene3D" id="3.40.50.150">
    <property type="entry name" value="Vaccinia Virus protein VP39"/>
    <property type="match status" value="1"/>
</dbReference>
<dbReference type="Proteomes" id="UP000065734">
    <property type="component" value="Chromosome I"/>
</dbReference>
<evidence type="ECO:0000313" key="2">
    <source>
        <dbReference type="EMBL" id="BAR99102.1"/>
    </source>
</evidence>
<dbReference type="InterPro" id="IPR011990">
    <property type="entry name" value="TPR-like_helical_dom_sf"/>
</dbReference>